<protein>
    <submittedName>
        <fullName evidence="3">Terminase small subunit</fullName>
    </submittedName>
</protein>
<dbReference type="InterPro" id="IPR005335">
    <property type="entry name" value="Terminase_ssu"/>
</dbReference>
<evidence type="ECO:0000256" key="2">
    <source>
        <dbReference type="ARBA" id="ARBA00023219"/>
    </source>
</evidence>
<dbReference type="Gene3D" id="1.10.10.1400">
    <property type="entry name" value="Terminase, small subunit, N-terminal DNA-binding domain, HTH motif"/>
    <property type="match status" value="1"/>
</dbReference>
<dbReference type="Pfam" id="PF03592">
    <property type="entry name" value="Terminase_2"/>
    <property type="match status" value="1"/>
</dbReference>
<organism evidence="3 4">
    <name type="scientific">Listeria aquatica</name>
    <dbReference type="NCBI Taxonomy" id="1494960"/>
    <lineage>
        <taxon>Bacteria</taxon>
        <taxon>Bacillati</taxon>
        <taxon>Bacillota</taxon>
        <taxon>Bacilli</taxon>
        <taxon>Bacillales</taxon>
        <taxon>Listeriaceae</taxon>
        <taxon>Listeria</taxon>
    </lineage>
</organism>
<proteinExistence type="predicted"/>
<dbReference type="GO" id="GO:0051276">
    <property type="term" value="P:chromosome organization"/>
    <property type="evidence" value="ECO:0007669"/>
    <property type="project" value="InterPro"/>
</dbReference>
<dbReference type="AlphaFoldDB" id="A0A841ZSP9"/>
<accession>A0A841ZSP9</accession>
<name>A0A841ZSP9_9LIST</name>
<dbReference type="InterPro" id="IPR052404">
    <property type="entry name" value="SPP1-like_terminase"/>
</dbReference>
<dbReference type="Proteomes" id="UP000559885">
    <property type="component" value="Unassembled WGS sequence"/>
</dbReference>
<dbReference type="EMBL" id="JAARRM010000007">
    <property type="protein sequence ID" value="MBC1522422.1"/>
    <property type="molecule type" value="Genomic_DNA"/>
</dbReference>
<evidence type="ECO:0000313" key="4">
    <source>
        <dbReference type="Proteomes" id="UP000559885"/>
    </source>
</evidence>
<dbReference type="InterPro" id="IPR038713">
    <property type="entry name" value="Terminase_Gp1_N_sf"/>
</dbReference>
<dbReference type="RefSeq" id="WP_185374966.1">
    <property type="nucleotide sequence ID" value="NZ_JAARRM010000007.1"/>
</dbReference>
<dbReference type="Gene3D" id="6.10.140.2160">
    <property type="match status" value="1"/>
</dbReference>
<reference evidence="3 4" key="1">
    <citation type="submission" date="2020-03" db="EMBL/GenBank/DDBJ databases">
        <title>Soil Listeria distribution.</title>
        <authorList>
            <person name="Liao J."/>
            <person name="Wiedmann M."/>
        </authorList>
    </citation>
    <scope>NUCLEOTIDE SEQUENCE [LARGE SCALE GENOMIC DNA]</scope>
    <source>
        <strain evidence="3 4">FSL L7-1507</strain>
    </source>
</reference>
<evidence type="ECO:0000256" key="1">
    <source>
        <dbReference type="ARBA" id="ARBA00022612"/>
    </source>
</evidence>
<sequence>MKLTEKQKRFADEYIKCGNGTEAARLAEYKNPEASAKDNLRKPTIKSYIANALEELEKKRVMNYTEAMQTLTSIARGEMEEEVLLSFADGYEKVTKKADINQRISALKELVKRHVAGNRDKLQEELLQAQIEKLKAEIEYETNEDNPTIIMANTDEMLAYLASKKVSEQNESSSNETAE</sequence>
<dbReference type="PANTHER" id="PTHR41328:SF2">
    <property type="entry name" value="TERMINASE SMALL SUBUNIT"/>
    <property type="match status" value="1"/>
</dbReference>
<comment type="caution">
    <text evidence="3">The sequence shown here is derived from an EMBL/GenBank/DDBJ whole genome shotgun (WGS) entry which is preliminary data.</text>
</comment>
<evidence type="ECO:0000313" key="3">
    <source>
        <dbReference type="EMBL" id="MBC1522422.1"/>
    </source>
</evidence>
<keyword evidence="2" id="KW-0231">Viral genome packaging</keyword>
<dbReference type="PANTHER" id="PTHR41328">
    <property type="entry name" value="TERMINASE SMALL SUBUNIT-RELATED"/>
    <property type="match status" value="1"/>
</dbReference>
<gene>
    <name evidence="3" type="ORF">HB912_12265</name>
</gene>
<keyword evidence="1" id="KW-1188">Viral release from host cell</keyword>